<protein>
    <submittedName>
        <fullName evidence="1">Uncharacterized protein</fullName>
    </submittedName>
</protein>
<sequence length="156" mass="17497">MIQEMVHVELPKKLAVVARASTFAVIKQVWTDVRNSNQTRNKEVQNQNAQVKQVDTNKKSEVACFGIERMEMSNAHLAFLEVQIQNEKTEVVNAPPASLKVQIQNDTVTNQVHNWYSRISDISALEPLLDNIAQNPNPIHKMSSDDSSLLGCCLTV</sequence>
<organism evidence="1 2">
    <name type="scientific">Cinchona calisaya</name>
    <dbReference type="NCBI Taxonomy" id="153742"/>
    <lineage>
        <taxon>Eukaryota</taxon>
        <taxon>Viridiplantae</taxon>
        <taxon>Streptophyta</taxon>
        <taxon>Embryophyta</taxon>
        <taxon>Tracheophyta</taxon>
        <taxon>Spermatophyta</taxon>
        <taxon>Magnoliopsida</taxon>
        <taxon>eudicotyledons</taxon>
        <taxon>Gunneridae</taxon>
        <taxon>Pentapetalae</taxon>
        <taxon>asterids</taxon>
        <taxon>lamiids</taxon>
        <taxon>Gentianales</taxon>
        <taxon>Rubiaceae</taxon>
        <taxon>Cinchonoideae</taxon>
        <taxon>Cinchoneae</taxon>
        <taxon>Cinchona</taxon>
    </lineage>
</organism>
<gene>
    <name evidence="1" type="ORF">ACH5RR_002928</name>
</gene>
<comment type="caution">
    <text evidence="1">The sequence shown here is derived from an EMBL/GenBank/DDBJ whole genome shotgun (WGS) entry which is preliminary data.</text>
</comment>
<keyword evidence="2" id="KW-1185">Reference proteome</keyword>
<accession>A0ABD3ATD5</accession>
<dbReference type="EMBL" id="JBJUIK010000002">
    <property type="protein sequence ID" value="KAL3534467.1"/>
    <property type="molecule type" value="Genomic_DNA"/>
</dbReference>
<dbReference type="Proteomes" id="UP001630127">
    <property type="component" value="Unassembled WGS sequence"/>
</dbReference>
<reference evidence="1 2" key="1">
    <citation type="submission" date="2024-11" db="EMBL/GenBank/DDBJ databases">
        <title>A near-complete genome assembly of Cinchona calisaya.</title>
        <authorList>
            <person name="Lian D.C."/>
            <person name="Zhao X.W."/>
            <person name="Wei L."/>
        </authorList>
    </citation>
    <scope>NUCLEOTIDE SEQUENCE [LARGE SCALE GENOMIC DNA]</scope>
    <source>
        <tissue evidence="1">Nenye</tissue>
    </source>
</reference>
<dbReference type="AlphaFoldDB" id="A0ABD3ATD5"/>
<name>A0ABD3ATD5_9GENT</name>
<evidence type="ECO:0000313" key="2">
    <source>
        <dbReference type="Proteomes" id="UP001630127"/>
    </source>
</evidence>
<evidence type="ECO:0000313" key="1">
    <source>
        <dbReference type="EMBL" id="KAL3534467.1"/>
    </source>
</evidence>
<proteinExistence type="predicted"/>